<evidence type="ECO:0000313" key="1">
    <source>
        <dbReference type="EMBL" id="MED6165515.1"/>
    </source>
</evidence>
<gene>
    <name evidence="1" type="ORF">PIB30_100239</name>
</gene>
<sequence length="58" mass="6729">LLWCVRIDSGFGLQAFLCDLLVPRALFSHFRPELFLLKPETLERTHQGIVQNGKQFKT</sequence>
<evidence type="ECO:0000313" key="2">
    <source>
        <dbReference type="Proteomes" id="UP001341840"/>
    </source>
</evidence>
<reference evidence="1 2" key="1">
    <citation type="journal article" date="2023" name="Plants (Basel)">
        <title>Bridging the Gap: Combining Genomics and Transcriptomics Approaches to Understand Stylosanthes scabra, an Orphan Legume from the Brazilian Caatinga.</title>
        <authorList>
            <person name="Ferreira-Neto J.R.C."/>
            <person name="da Silva M.D."/>
            <person name="Binneck E."/>
            <person name="de Melo N.F."/>
            <person name="da Silva R.H."/>
            <person name="de Melo A.L.T.M."/>
            <person name="Pandolfi V."/>
            <person name="Bustamante F.O."/>
            <person name="Brasileiro-Vidal A.C."/>
            <person name="Benko-Iseppon A.M."/>
        </authorList>
    </citation>
    <scope>NUCLEOTIDE SEQUENCE [LARGE SCALE GENOMIC DNA]</scope>
    <source>
        <tissue evidence="1">Leaves</tissue>
    </source>
</reference>
<accession>A0ABU6UZ08</accession>
<feature type="non-terminal residue" evidence="1">
    <location>
        <position position="1"/>
    </location>
</feature>
<keyword evidence="2" id="KW-1185">Reference proteome</keyword>
<dbReference type="EMBL" id="JASCZI010123602">
    <property type="protein sequence ID" value="MED6165515.1"/>
    <property type="molecule type" value="Genomic_DNA"/>
</dbReference>
<protein>
    <submittedName>
        <fullName evidence="1">Uncharacterized protein</fullName>
    </submittedName>
</protein>
<organism evidence="1 2">
    <name type="scientific">Stylosanthes scabra</name>
    <dbReference type="NCBI Taxonomy" id="79078"/>
    <lineage>
        <taxon>Eukaryota</taxon>
        <taxon>Viridiplantae</taxon>
        <taxon>Streptophyta</taxon>
        <taxon>Embryophyta</taxon>
        <taxon>Tracheophyta</taxon>
        <taxon>Spermatophyta</taxon>
        <taxon>Magnoliopsida</taxon>
        <taxon>eudicotyledons</taxon>
        <taxon>Gunneridae</taxon>
        <taxon>Pentapetalae</taxon>
        <taxon>rosids</taxon>
        <taxon>fabids</taxon>
        <taxon>Fabales</taxon>
        <taxon>Fabaceae</taxon>
        <taxon>Papilionoideae</taxon>
        <taxon>50 kb inversion clade</taxon>
        <taxon>dalbergioids sensu lato</taxon>
        <taxon>Dalbergieae</taxon>
        <taxon>Pterocarpus clade</taxon>
        <taxon>Stylosanthes</taxon>
    </lineage>
</organism>
<proteinExistence type="predicted"/>
<dbReference type="Proteomes" id="UP001341840">
    <property type="component" value="Unassembled WGS sequence"/>
</dbReference>
<name>A0ABU6UZ08_9FABA</name>
<comment type="caution">
    <text evidence="1">The sequence shown here is derived from an EMBL/GenBank/DDBJ whole genome shotgun (WGS) entry which is preliminary data.</text>
</comment>